<evidence type="ECO:0000256" key="13">
    <source>
        <dbReference type="ARBA" id="ARBA00023204"/>
    </source>
</evidence>
<keyword evidence="9" id="KW-0862">Zinc</keyword>
<dbReference type="InterPro" id="IPR014001">
    <property type="entry name" value="Helicase_ATP-bd"/>
</dbReference>
<evidence type="ECO:0000256" key="14">
    <source>
        <dbReference type="ARBA" id="ARBA00023235"/>
    </source>
</evidence>
<keyword evidence="5" id="KW-0547">Nucleotide-binding</keyword>
<keyword evidence="14" id="KW-0413">Isomerase</keyword>
<dbReference type="PANTHER" id="PTHR13710:SF105">
    <property type="entry name" value="ATP-DEPENDENT DNA HELICASE Q1"/>
    <property type="match status" value="1"/>
</dbReference>
<keyword evidence="6" id="KW-0227">DNA damage</keyword>
<evidence type="ECO:0000313" key="20">
    <source>
        <dbReference type="EMBL" id="GAA4463354.1"/>
    </source>
</evidence>
<dbReference type="InterPro" id="IPR010997">
    <property type="entry name" value="HRDC-like_sf"/>
</dbReference>
<evidence type="ECO:0000313" key="21">
    <source>
        <dbReference type="Proteomes" id="UP001500067"/>
    </source>
</evidence>
<dbReference type="InterPro" id="IPR044876">
    <property type="entry name" value="HRDC_dom_sf"/>
</dbReference>
<dbReference type="RefSeq" id="WP_345079944.1">
    <property type="nucleotide sequence ID" value="NZ_BAABFA010000008.1"/>
</dbReference>
<evidence type="ECO:0000256" key="12">
    <source>
        <dbReference type="ARBA" id="ARBA00023172"/>
    </source>
</evidence>
<name>A0ABP8ND69_9BACT</name>
<dbReference type="Proteomes" id="UP001500067">
    <property type="component" value="Unassembled WGS sequence"/>
</dbReference>
<dbReference type="InterPro" id="IPR011545">
    <property type="entry name" value="DEAD/DEAH_box_helicase_dom"/>
</dbReference>
<gene>
    <name evidence="20" type="primary">recQ_1</name>
    <name evidence="20" type="ORF">GCM10023093_11610</name>
</gene>
<feature type="domain" description="Helicase C-terminal" evidence="19">
    <location>
        <begin position="225"/>
        <end position="376"/>
    </location>
</feature>
<dbReference type="PROSITE" id="PS51194">
    <property type="entry name" value="HELICASE_CTER"/>
    <property type="match status" value="1"/>
</dbReference>
<reference evidence="21" key="1">
    <citation type="journal article" date="2019" name="Int. J. Syst. Evol. Microbiol.">
        <title>The Global Catalogue of Microorganisms (GCM) 10K type strain sequencing project: providing services to taxonomists for standard genome sequencing and annotation.</title>
        <authorList>
            <consortium name="The Broad Institute Genomics Platform"/>
            <consortium name="The Broad Institute Genome Sequencing Center for Infectious Disease"/>
            <person name="Wu L."/>
            <person name="Ma J."/>
        </authorList>
    </citation>
    <scope>NUCLEOTIDE SEQUENCE [LARGE SCALE GENOMIC DNA]</scope>
    <source>
        <strain evidence="21">JCM 32105</strain>
    </source>
</reference>
<keyword evidence="21" id="KW-1185">Reference proteome</keyword>
<dbReference type="NCBIfam" id="TIGR00614">
    <property type="entry name" value="recQ_fam"/>
    <property type="match status" value="1"/>
</dbReference>
<evidence type="ECO:0000256" key="9">
    <source>
        <dbReference type="ARBA" id="ARBA00022833"/>
    </source>
</evidence>
<dbReference type="CDD" id="cd17920">
    <property type="entry name" value="DEXHc_RecQ"/>
    <property type="match status" value="1"/>
</dbReference>
<dbReference type="InterPro" id="IPR006293">
    <property type="entry name" value="DNA_helicase_ATP-dep_RecQ_bac"/>
</dbReference>
<evidence type="ECO:0000256" key="4">
    <source>
        <dbReference type="ARBA" id="ARBA00022723"/>
    </source>
</evidence>
<dbReference type="Gene3D" id="1.10.10.10">
    <property type="entry name" value="Winged helix-like DNA-binding domain superfamily/Winged helix DNA-binding domain"/>
    <property type="match status" value="1"/>
</dbReference>
<dbReference type="NCBIfam" id="TIGR01389">
    <property type="entry name" value="recQ"/>
    <property type="match status" value="1"/>
</dbReference>
<dbReference type="SMART" id="SM00341">
    <property type="entry name" value="HRDC"/>
    <property type="match status" value="1"/>
</dbReference>
<evidence type="ECO:0000259" key="19">
    <source>
        <dbReference type="PROSITE" id="PS51194"/>
    </source>
</evidence>
<comment type="cofactor">
    <cofactor evidence="2">
        <name>Zn(2+)</name>
        <dbReference type="ChEBI" id="CHEBI:29105"/>
    </cofactor>
</comment>
<proteinExistence type="inferred from homology"/>
<evidence type="ECO:0000256" key="7">
    <source>
        <dbReference type="ARBA" id="ARBA00022801"/>
    </source>
</evidence>
<dbReference type="InterPro" id="IPR036390">
    <property type="entry name" value="WH_DNA-bd_sf"/>
</dbReference>
<evidence type="ECO:0000256" key="2">
    <source>
        <dbReference type="ARBA" id="ARBA00001947"/>
    </source>
</evidence>
<dbReference type="SUPFAM" id="SSF52540">
    <property type="entry name" value="P-loop containing nucleoside triphosphate hydrolases"/>
    <property type="match status" value="1"/>
</dbReference>
<keyword evidence="11" id="KW-0238">DNA-binding</keyword>
<comment type="cofactor">
    <cofactor evidence="1">
        <name>Mg(2+)</name>
        <dbReference type="ChEBI" id="CHEBI:18420"/>
    </cofactor>
</comment>
<dbReference type="Pfam" id="PF00270">
    <property type="entry name" value="DEAD"/>
    <property type="match status" value="1"/>
</dbReference>
<accession>A0ABP8ND69</accession>
<dbReference type="EC" id="5.6.2.4" evidence="16"/>
<evidence type="ECO:0000256" key="1">
    <source>
        <dbReference type="ARBA" id="ARBA00001946"/>
    </source>
</evidence>
<dbReference type="InterPro" id="IPR029491">
    <property type="entry name" value="Helicase_HTH"/>
</dbReference>
<evidence type="ECO:0000259" key="18">
    <source>
        <dbReference type="PROSITE" id="PS51192"/>
    </source>
</evidence>
<evidence type="ECO:0000256" key="16">
    <source>
        <dbReference type="NCBIfam" id="TIGR01389"/>
    </source>
</evidence>
<dbReference type="Gene3D" id="1.10.150.80">
    <property type="entry name" value="HRDC domain"/>
    <property type="match status" value="1"/>
</dbReference>
<dbReference type="InterPro" id="IPR004589">
    <property type="entry name" value="DNA_helicase_ATP-dep_RecQ"/>
</dbReference>
<dbReference type="SMART" id="SM00956">
    <property type="entry name" value="RQC"/>
    <property type="match status" value="1"/>
</dbReference>
<keyword evidence="4" id="KW-0479">Metal-binding</keyword>
<dbReference type="InterPro" id="IPR027417">
    <property type="entry name" value="P-loop_NTPase"/>
</dbReference>
<evidence type="ECO:0000256" key="10">
    <source>
        <dbReference type="ARBA" id="ARBA00022840"/>
    </source>
</evidence>
<evidence type="ECO:0000256" key="15">
    <source>
        <dbReference type="ARBA" id="ARBA00034617"/>
    </source>
</evidence>
<dbReference type="CDD" id="cd18794">
    <property type="entry name" value="SF2_C_RecQ"/>
    <property type="match status" value="1"/>
</dbReference>
<keyword evidence="7" id="KW-0378">Hydrolase</keyword>
<evidence type="ECO:0000256" key="6">
    <source>
        <dbReference type="ARBA" id="ARBA00022763"/>
    </source>
</evidence>
<comment type="catalytic activity">
    <reaction evidence="15">
        <text>Couples ATP hydrolysis with the unwinding of duplex DNA by translocating in the 3'-5' direction.</text>
        <dbReference type="EC" id="5.6.2.4"/>
    </reaction>
</comment>
<dbReference type="SUPFAM" id="SSF47819">
    <property type="entry name" value="HRDC-like"/>
    <property type="match status" value="1"/>
</dbReference>
<dbReference type="Pfam" id="PF09382">
    <property type="entry name" value="RQC"/>
    <property type="match status" value="1"/>
</dbReference>
<dbReference type="GO" id="GO:0004386">
    <property type="term" value="F:helicase activity"/>
    <property type="evidence" value="ECO:0007669"/>
    <property type="project" value="UniProtKB-KW"/>
</dbReference>
<feature type="domain" description="HRDC" evidence="17">
    <location>
        <begin position="526"/>
        <end position="606"/>
    </location>
</feature>
<dbReference type="InterPro" id="IPR018982">
    <property type="entry name" value="RQC_domain"/>
</dbReference>
<comment type="similarity">
    <text evidence="3">Belongs to the helicase family. RecQ subfamily.</text>
</comment>
<dbReference type="InterPro" id="IPR032284">
    <property type="entry name" value="RecQ_Zn-bd"/>
</dbReference>
<dbReference type="SMART" id="SM00487">
    <property type="entry name" value="DEXDc"/>
    <property type="match status" value="1"/>
</dbReference>
<keyword evidence="13" id="KW-0234">DNA repair</keyword>
<dbReference type="Gene3D" id="3.40.50.300">
    <property type="entry name" value="P-loop containing nucleotide triphosphate hydrolases"/>
    <property type="match status" value="2"/>
</dbReference>
<evidence type="ECO:0000259" key="17">
    <source>
        <dbReference type="PROSITE" id="PS50967"/>
    </source>
</evidence>
<dbReference type="Pfam" id="PF14493">
    <property type="entry name" value="HTH_40"/>
    <property type="match status" value="1"/>
</dbReference>
<dbReference type="Pfam" id="PF00271">
    <property type="entry name" value="Helicase_C"/>
    <property type="match status" value="1"/>
</dbReference>
<comment type="caution">
    <text evidence="20">The sequence shown here is derived from an EMBL/GenBank/DDBJ whole genome shotgun (WGS) entry which is preliminary data.</text>
</comment>
<keyword evidence="8 20" id="KW-0347">Helicase</keyword>
<dbReference type="EMBL" id="BAABFA010000008">
    <property type="protein sequence ID" value="GAA4463354.1"/>
    <property type="molecule type" value="Genomic_DNA"/>
</dbReference>
<evidence type="ECO:0000256" key="11">
    <source>
        <dbReference type="ARBA" id="ARBA00023125"/>
    </source>
</evidence>
<dbReference type="InterPro" id="IPR036388">
    <property type="entry name" value="WH-like_DNA-bd_sf"/>
</dbReference>
<dbReference type="Pfam" id="PF16124">
    <property type="entry name" value="RecQ_Zn_bind"/>
    <property type="match status" value="1"/>
</dbReference>
<organism evidence="20 21">
    <name type="scientific">Nemorincola caseinilytica</name>
    <dbReference type="NCBI Taxonomy" id="2054315"/>
    <lineage>
        <taxon>Bacteria</taxon>
        <taxon>Pseudomonadati</taxon>
        <taxon>Bacteroidota</taxon>
        <taxon>Chitinophagia</taxon>
        <taxon>Chitinophagales</taxon>
        <taxon>Chitinophagaceae</taxon>
        <taxon>Nemorincola</taxon>
    </lineage>
</organism>
<evidence type="ECO:0000256" key="3">
    <source>
        <dbReference type="ARBA" id="ARBA00005446"/>
    </source>
</evidence>
<sequence>MATSPPAYTTEYLHRALAHFFGYNEFRHSQLSIIQNVLAGEDVLVIMPTGGGKSICYQLPAVLLPGVAIVVSPLIALMKDQVDALRANGIRAAYLNSSQTQEEQQEVVRAARSGELKLLYIAPERIPANNAAFFTFLRQVNPSLFAVDEAHCISSWGHDFRPEYLKLAILKKEMPGVPMIALTASADKVTQKDIAERLTLQDPKLFLSSFNRPNIHYHILPKKNTMGHIIEYIRRHRDDSGIIYALSRASTEEIAKKLRDHGINAAHYHAGMDAASRSTIQEAFQRDEIRVIVATIAFGMGIDKSNVRFVIHHDVSKNIEGYYQETGRAGRDGLRSDAILYYTVGDIVKLRKFAINEEDPQQAAISKRKLQLMQDYCEHEGCRRQYLMQYFGEAFPAYCGSCDYCLTSLEEKDATEDAQMLLSAVVRTGERYGAYYLADVLRGSASEKMNQAHKELKTYGIGKHLKKDEWLWMAKQLTGGGYLQKSDDAFGILRITDNGWKILRGEAQLKLVIRKEVQEQQADNEPTYEPRLLPQLKAIRHQMAQKENVPDYAIVADSSLTELATYLPLSFADIKNISGFGDYKAGKYGAAFLQAIQEYVSKNHAESRMHFKKAKPVRKEKAEKPAISNTMAATLELFNEGMTVEEIAVRRNLSPVTIENHLAAFVGTGELDIHKMVSPGKLTAILDTIKATGQATASKPIKDILGDAVTYGDIKMALEYYKSMNR</sequence>
<evidence type="ECO:0000256" key="8">
    <source>
        <dbReference type="ARBA" id="ARBA00022806"/>
    </source>
</evidence>
<dbReference type="PROSITE" id="PS51192">
    <property type="entry name" value="HELICASE_ATP_BIND_1"/>
    <property type="match status" value="1"/>
</dbReference>
<dbReference type="SUPFAM" id="SSF46785">
    <property type="entry name" value="Winged helix' DNA-binding domain"/>
    <property type="match status" value="1"/>
</dbReference>
<dbReference type="PROSITE" id="PS50967">
    <property type="entry name" value="HRDC"/>
    <property type="match status" value="1"/>
</dbReference>
<dbReference type="InterPro" id="IPR002121">
    <property type="entry name" value="HRDC_dom"/>
</dbReference>
<dbReference type="InterPro" id="IPR001650">
    <property type="entry name" value="Helicase_C-like"/>
</dbReference>
<keyword evidence="10" id="KW-0067">ATP-binding</keyword>
<dbReference type="SMART" id="SM00490">
    <property type="entry name" value="HELICc"/>
    <property type="match status" value="1"/>
</dbReference>
<keyword evidence="12" id="KW-0233">DNA recombination</keyword>
<feature type="domain" description="Helicase ATP-binding" evidence="18">
    <location>
        <begin position="34"/>
        <end position="204"/>
    </location>
</feature>
<protein>
    <recommendedName>
        <fullName evidence="16">DNA helicase RecQ</fullName>
        <ecNumber evidence="16">5.6.2.4</ecNumber>
    </recommendedName>
</protein>
<evidence type="ECO:0000256" key="5">
    <source>
        <dbReference type="ARBA" id="ARBA00022741"/>
    </source>
</evidence>
<dbReference type="Pfam" id="PF00570">
    <property type="entry name" value="HRDC"/>
    <property type="match status" value="1"/>
</dbReference>
<dbReference type="PANTHER" id="PTHR13710">
    <property type="entry name" value="DNA HELICASE RECQ FAMILY MEMBER"/>
    <property type="match status" value="1"/>
</dbReference>